<dbReference type="Proteomes" id="UP000283509">
    <property type="component" value="Unassembled WGS sequence"/>
</dbReference>
<organism evidence="2 3">
    <name type="scientific">Penaeus vannamei</name>
    <name type="common">Whiteleg shrimp</name>
    <name type="synonym">Litopenaeus vannamei</name>
    <dbReference type="NCBI Taxonomy" id="6689"/>
    <lineage>
        <taxon>Eukaryota</taxon>
        <taxon>Metazoa</taxon>
        <taxon>Ecdysozoa</taxon>
        <taxon>Arthropoda</taxon>
        <taxon>Crustacea</taxon>
        <taxon>Multicrustacea</taxon>
        <taxon>Malacostraca</taxon>
        <taxon>Eumalacostraca</taxon>
        <taxon>Eucarida</taxon>
        <taxon>Decapoda</taxon>
        <taxon>Dendrobranchiata</taxon>
        <taxon>Penaeoidea</taxon>
        <taxon>Penaeidae</taxon>
        <taxon>Penaeus</taxon>
    </lineage>
</organism>
<gene>
    <name evidence="2" type="ORF">C7M84_011475</name>
</gene>
<name>A0A3R7MUS2_PENVA</name>
<protein>
    <submittedName>
        <fullName evidence="2">Putative dual 3</fullName>
    </submittedName>
</protein>
<sequence>DEDVRSCRSAGMESRPLPVLVLSSQTSHSPRILQEKATPPVTWHQYRYPGWGSHSDEVKNSQGGSDGSAGDPSAVPGAMPIGGELTVGGAGGGASHSPLLNYDPECARMEAWLDEHQDFVHDYFIRKASRHMVDALGGQPPGSRASSGEWLRAQAGAGREPFRWGRCCCS</sequence>
<dbReference type="OrthoDB" id="6373854at2759"/>
<dbReference type="STRING" id="6689.A0A3R7MUS2"/>
<evidence type="ECO:0000313" key="3">
    <source>
        <dbReference type="Proteomes" id="UP000283509"/>
    </source>
</evidence>
<dbReference type="EMBL" id="QCYY01002448">
    <property type="protein sequence ID" value="ROT70237.1"/>
    <property type="molecule type" value="Genomic_DNA"/>
</dbReference>
<evidence type="ECO:0000313" key="2">
    <source>
        <dbReference type="EMBL" id="ROT70237.1"/>
    </source>
</evidence>
<reference evidence="2 3" key="1">
    <citation type="submission" date="2018-04" db="EMBL/GenBank/DDBJ databases">
        <authorList>
            <person name="Zhang X."/>
            <person name="Yuan J."/>
            <person name="Li F."/>
            <person name="Xiang J."/>
        </authorList>
    </citation>
    <scope>NUCLEOTIDE SEQUENCE [LARGE SCALE GENOMIC DNA]</scope>
    <source>
        <tissue evidence="2">Muscle</tissue>
    </source>
</reference>
<evidence type="ECO:0000256" key="1">
    <source>
        <dbReference type="SAM" id="MobiDB-lite"/>
    </source>
</evidence>
<dbReference type="AlphaFoldDB" id="A0A3R7MUS2"/>
<reference evidence="2 3" key="2">
    <citation type="submission" date="2019-01" db="EMBL/GenBank/DDBJ databases">
        <title>The decoding of complex shrimp genome reveals the adaptation for benthos swimmer, frequently molting mechanism and breeding impact on genome.</title>
        <authorList>
            <person name="Sun Y."/>
            <person name="Gao Y."/>
            <person name="Yu Y."/>
        </authorList>
    </citation>
    <scope>NUCLEOTIDE SEQUENCE [LARGE SCALE GENOMIC DNA]</scope>
    <source>
        <tissue evidence="2">Muscle</tissue>
    </source>
</reference>
<accession>A0A3R7MUS2</accession>
<feature type="non-terminal residue" evidence="2">
    <location>
        <position position="1"/>
    </location>
</feature>
<proteinExistence type="predicted"/>
<feature type="region of interest" description="Disordered" evidence="1">
    <location>
        <begin position="1"/>
        <end position="94"/>
    </location>
</feature>
<feature type="compositionally biased region" description="Gly residues" evidence="1">
    <location>
        <begin position="85"/>
        <end position="94"/>
    </location>
</feature>
<comment type="caution">
    <text evidence="2">The sequence shown here is derived from an EMBL/GenBank/DDBJ whole genome shotgun (WGS) entry which is preliminary data.</text>
</comment>
<keyword evidence="3" id="KW-1185">Reference proteome</keyword>